<reference evidence="3" key="1">
    <citation type="submission" date="2016-12" db="EMBL/GenBank/DDBJ databases">
        <title>The genomes of Aspergillus section Nigri reveals drivers in fungal speciation.</title>
        <authorList>
            <consortium name="DOE Joint Genome Institute"/>
            <person name="Vesth T.C."/>
            <person name="Nybo J."/>
            <person name="Theobald S."/>
            <person name="Brandl J."/>
            <person name="Frisvad J.C."/>
            <person name="Nielsen K.F."/>
            <person name="Lyhne E.K."/>
            <person name="Kogle M.E."/>
            <person name="Kuo A."/>
            <person name="Riley R."/>
            <person name="Clum A."/>
            <person name="Nolan M."/>
            <person name="Lipzen A."/>
            <person name="Salamov A."/>
            <person name="Henrissat B."/>
            <person name="Wiebenga A."/>
            <person name="De vries R.P."/>
            <person name="Grigoriev I.V."/>
            <person name="Mortensen U.H."/>
            <person name="Andersen M.R."/>
            <person name="Baker S.E."/>
        </authorList>
    </citation>
    <scope>NUCLEOTIDE SEQUENCE</scope>
    <source>
        <strain evidence="3">CBS 122712</strain>
    </source>
</reference>
<dbReference type="VEuPathDB" id="FungiDB:BO83DRAFT_377491"/>
<proteinExistence type="predicted"/>
<feature type="domain" description="DUF7136" evidence="2">
    <location>
        <begin position="29"/>
        <end position="231"/>
    </location>
</feature>
<dbReference type="Pfam" id="PF23584">
    <property type="entry name" value="DUF7136"/>
    <property type="match status" value="1"/>
</dbReference>
<dbReference type="EMBL" id="MSFU01000009">
    <property type="protein sequence ID" value="PWY75707.1"/>
    <property type="molecule type" value="Genomic_DNA"/>
</dbReference>
<evidence type="ECO:0000256" key="1">
    <source>
        <dbReference type="SAM" id="SignalP"/>
    </source>
</evidence>
<dbReference type="AlphaFoldDB" id="A0A317VRT2"/>
<keyword evidence="4" id="KW-1185">Reference proteome</keyword>
<feature type="chain" id="PRO_5016455549" description="DUF7136 domain-containing protein" evidence="1">
    <location>
        <begin position="24"/>
        <end position="266"/>
    </location>
</feature>
<evidence type="ECO:0000313" key="4">
    <source>
        <dbReference type="Proteomes" id="UP000246171"/>
    </source>
</evidence>
<keyword evidence="1" id="KW-0732">Signal</keyword>
<dbReference type="GeneID" id="37052968"/>
<sequence length="266" mass="27827">MIYLRFFTWAVLVVSSMIAMGNGTSDAYSSIFEVDLISPRNETYTPEALMPIVFALQNSPLASSLEAYITWDLLEGNNRSSPGSINGGLLELASSDLWSSGLHFVTRFVDTLPYPDGSWTFAWTLHISDCSQNGSEPQDTKFHNAIVFTVSQSGKAPSLKAATSSGTCGIQNANALNVTAIGEECGVLGPSPTINPCAATVNASAASSIWAAATAYACSPLERSANPNVTCPTPSSKSNGAGQRGIVAASTLLTLLTVVTALIHLG</sequence>
<feature type="signal peptide" evidence="1">
    <location>
        <begin position="1"/>
        <end position="23"/>
    </location>
</feature>
<dbReference type="Proteomes" id="UP000246171">
    <property type="component" value="Unassembled WGS sequence"/>
</dbReference>
<accession>A0A317VRT2</accession>
<organism evidence="3 4">
    <name type="scientific">Aspergillus eucalypticola (strain CBS 122712 / IBT 29274)</name>
    <dbReference type="NCBI Taxonomy" id="1448314"/>
    <lineage>
        <taxon>Eukaryota</taxon>
        <taxon>Fungi</taxon>
        <taxon>Dikarya</taxon>
        <taxon>Ascomycota</taxon>
        <taxon>Pezizomycotina</taxon>
        <taxon>Eurotiomycetes</taxon>
        <taxon>Eurotiomycetidae</taxon>
        <taxon>Eurotiales</taxon>
        <taxon>Aspergillaceae</taxon>
        <taxon>Aspergillus</taxon>
        <taxon>Aspergillus subgen. Circumdati</taxon>
    </lineage>
</organism>
<comment type="caution">
    <text evidence="3">The sequence shown here is derived from an EMBL/GenBank/DDBJ whole genome shotgun (WGS) entry which is preliminary data.</text>
</comment>
<dbReference type="InterPro" id="IPR055560">
    <property type="entry name" value="DUF7136"/>
</dbReference>
<name>A0A317VRT2_ASPEC</name>
<gene>
    <name evidence="3" type="ORF">BO83DRAFT_377491</name>
</gene>
<dbReference type="OrthoDB" id="4490227at2759"/>
<protein>
    <recommendedName>
        <fullName evidence="2">DUF7136 domain-containing protein</fullName>
    </recommendedName>
</protein>
<dbReference type="RefSeq" id="XP_025389237.1">
    <property type="nucleotide sequence ID" value="XM_025531006.1"/>
</dbReference>
<evidence type="ECO:0000259" key="2">
    <source>
        <dbReference type="Pfam" id="PF23584"/>
    </source>
</evidence>
<evidence type="ECO:0000313" key="3">
    <source>
        <dbReference type="EMBL" id="PWY75707.1"/>
    </source>
</evidence>